<dbReference type="InterPro" id="IPR003593">
    <property type="entry name" value="AAA+_ATPase"/>
</dbReference>
<comment type="subcellular location">
    <subcellularLocation>
        <location evidence="1">Nucleus</location>
    </subcellularLocation>
</comment>
<dbReference type="Proteomes" id="UP000504607">
    <property type="component" value="Chromosome 5"/>
</dbReference>
<proteinExistence type="inferred from homology"/>
<evidence type="ECO:0000313" key="14">
    <source>
        <dbReference type="RefSeq" id="XP_010923107.1"/>
    </source>
</evidence>
<keyword evidence="3" id="KW-0235">DNA replication</keyword>
<dbReference type="CDD" id="cd18140">
    <property type="entry name" value="HLD_clamp_RFC"/>
    <property type="match status" value="1"/>
</dbReference>
<evidence type="ECO:0000313" key="13">
    <source>
        <dbReference type="Proteomes" id="UP000504607"/>
    </source>
</evidence>
<dbReference type="InterPro" id="IPR053016">
    <property type="entry name" value="CTF18-RFC_complex"/>
</dbReference>
<dbReference type="RefSeq" id="XP_010923107.1">
    <property type="nucleotide sequence ID" value="XM_010924805.3"/>
</dbReference>
<keyword evidence="8" id="KW-0131">Cell cycle</keyword>
<evidence type="ECO:0000256" key="6">
    <source>
        <dbReference type="ARBA" id="ARBA00023125"/>
    </source>
</evidence>
<dbReference type="GO" id="GO:0006260">
    <property type="term" value="P:DNA replication"/>
    <property type="evidence" value="ECO:0007669"/>
    <property type="project" value="UniProtKB-KW"/>
</dbReference>
<dbReference type="OrthoDB" id="2195431at2759"/>
<protein>
    <recommendedName>
        <fullName evidence="10">Chromosome transmission fidelity protein 18 homolog</fullName>
    </recommendedName>
</protein>
<dbReference type="InterPro" id="IPR027417">
    <property type="entry name" value="P-loop_NTPase"/>
</dbReference>
<reference evidence="14" key="1">
    <citation type="submission" date="2025-08" db="UniProtKB">
        <authorList>
            <consortium name="RefSeq"/>
        </authorList>
    </citation>
    <scope>IDENTIFICATION</scope>
</reference>
<dbReference type="Gene3D" id="1.10.8.60">
    <property type="match status" value="1"/>
</dbReference>
<evidence type="ECO:0000256" key="4">
    <source>
        <dbReference type="ARBA" id="ARBA00022741"/>
    </source>
</evidence>
<evidence type="ECO:0000256" key="8">
    <source>
        <dbReference type="ARBA" id="ARBA00023306"/>
    </source>
</evidence>
<gene>
    <name evidence="14" type="primary">LOC105046264</name>
</gene>
<dbReference type="InterPro" id="IPR047854">
    <property type="entry name" value="RFC_lid"/>
</dbReference>
<keyword evidence="5" id="KW-0067">ATP-binding</keyword>
<dbReference type="SMART" id="SM00382">
    <property type="entry name" value="AAA"/>
    <property type="match status" value="1"/>
</dbReference>
<sequence length="968" mass="108034">MEMDIPAPEELEWLETNALFSEEEDYTVVEEVAGGDQAEDLTEVFRRKASDPPTTIEIQTSKKRPREKEAAAALEGVLADDERGVRRRASGDDSDEEWLRYSPPKDVAAADATPERDVAVPDVAEEKFISRFASEIEGGSMPVTGPCGDRVYAKMSSGEMGGTQRKLIREKPANYLLSEPISILSRRVEQDALAKALQTSFDSPIHQTHSTSQTVNEQLWVEKYAPKSFTELLSDEQTNREVLLWLKQWDSSVFGSQIRATTDDVLSALRRHSSVQHQKFSNLKSFFGTKRGALFSNQNFKSSDVFDRENNNLKGVSELSSRKSPVNHLPEQKVLLLCGPPGLGKTTLAHVAAKHCGYRVVEINASDDRSTSMIESKILDVVQMNSVMPDSKPKCLVIDEIDGALGEGKGAVEVILKMWAAEKKSIADKGNATQEAQPGKASSRKGRKAVALSRPVICICNDLYAPALRPLRQVAKVHTFVQPTVNRVVNRLKYICKKEGFKTSTIALSALAEYTECDIRSCLNTLQFLNKKKEALNILEVGSQVVGRKDMSRSAFDVWKEILQKRKLKCEKKSMSGCSGHGDFDYLYSLISNRGEYELTVDGIYENLLHLPYHDPLMQKTVKCLDILGVSDSLLQYVMRTQQMSLHVHQPPIAITISRLVAQVEKPNIEWPKTFQRYRVMLMEKKDLLKTWQNKIVPSISRHLSIKSFVQDVVSPFLHILTPPILRPVALHLQSEKEKDDLAQLVDTMVSYSVTYKNSKPEPSQKAHKYGAVPDASVLCLDPSIDDFVKFKDYQSEHCGLSAAMRQVLVHEVDKQRILRESTGRSMNLTDESSSVKQASATINAEVIPMINMTESSSVDGSNKLNAALIQRQEISKDASKTSSEVNKKLPTSGVNLRSPGNPKKSSGHPSGFFDRFRKEGSKDSMVSGDALQKAATTERDARPLLFKYNEGFTNAVKRPVRIRDLLI</sequence>
<dbReference type="KEGG" id="egu:105046264"/>
<feature type="region of interest" description="Disordered" evidence="11">
    <location>
        <begin position="876"/>
        <end position="918"/>
    </location>
</feature>
<dbReference type="InterPro" id="IPR003959">
    <property type="entry name" value="ATPase_AAA_core"/>
</dbReference>
<evidence type="ECO:0000256" key="2">
    <source>
        <dbReference type="ARBA" id="ARBA00011480"/>
    </source>
</evidence>
<dbReference type="CDD" id="cd00009">
    <property type="entry name" value="AAA"/>
    <property type="match status" value="1"/>
</dbReference>
<accession>A0A6I9RGZ7</accession>
<evidence type="ECO:0000256" key="10">
    <source>
        <dbReference type="ARBA" id="ARBA00069525"/>
    </source>
</evidence>
<feature type="domain" description="AAA+ ATPase" evidence="12">
    <location>
        <begin position="331"/>
        <end position="486"/>
    </location>
</feature>
<keyword evidence="6" id="KW-0238">DNA-binding</keyword>
<dbReference type="GO" id="GO:0003677">
    <property type="term" value="F:DNA binding"/>
    <property type="evidence" value="ECO:0007669"/>
    <property type="project" value="UniProtKB-KW"/>
</dbReference>
<dbReference type="AlphaFoldDB" id="A0A6I9RGZ7"/>
<feature type="region of interest" description="Disordered" evidence="11">
    <location>
        <begin position="427"/>
        <end position="446"/>
    </location>
</feature>
<evidence type="ECO:0000256" key="5">
    <source>
        <dbReference type="ARBA" id="ARBA00022840"/>
    </source>
</evidence>
<evidence type="ECO:0000256" key="1">
    <source>
        <dbReference type="ARBA" id="ARBA00004123"/>
    </source>
</evidence>
<dbReference type="FunFam" id="1.10.8.60:FF:000074">
    <property type="entry name" value="Chromosome transmission fidelity protein 18"/>
    <property type="match status" value="1"/>
</dbReference>
<name>A0A6I9RGZ7_ELAGV</name>
<keyword evidence="7" id="KW-0539">Nucleus</keyword>
<dbReference type="SUPFAM" id="SSF52540">
    <property type="entry name" value="P-loop containing nucleoside triphosphate hydrolases"/>
    <property type="match status" value="1"/>
</dbReference>
<comment type="subunit">
    <text evidence="2">Heterotetramer of subunits RFC2, RFC3, RFC4 and RFC5 that can form a complex with RFC1.</text>
</comment>
<dbReference type="PANTHER" id="PTHR46765:SF1">
    <property type="entry name" value="P-LOOP CONTAINING NUCLEOSIDE TRIPHOSPHATE HYDROLASES SUPERFAMILY PROTEIN"/>
    <property type="match status" value="1"/>
</dbReference>
<evidence type="ECO:0000256" key="3">
    <source>
        <dbReference type="ARBA" id="ARBA00022705"/>
    </source>
</evidence>
<organism evidence="13 14">
    <name type="scientific">Elaeis guineensis var. tenera</name>
    <name type="common">Oil palm</name>
    <dbReference type="NCBI Taxonomy" id="51953"/>
    <lineage>
        <taxon>Eukaryota</taxon>
        <taxon>Viridiplantae</taxon>
        <taxon>Streptophyta</taxon>
        <taxon>Embryophyta</taxon>
        <taxon>Tracheophyta</taxon>
        <taxon>Spermatophyta</taxon>
        <taxon>Magnoliopsida</taxon>
        <taxon>Liliopsida</taxon>
        <taxon>Arecaceae</taxon>
        <taxon>Arecoideae</taxon>
        <taxon>Cocoseae</taxon>
        <taxon>Elaeidinae</taxon>
        <taxon>Elaeis</taxon>
    </lineage>
</organism>
<dbReference type="GO" id="GO:0005524">
    <property type="term" value="F:ATP binding"/>
    <property type="evidence" value="ECO:0007669"/>
    <property type="project" value="UniProtKB-KW"/>
</dbReference>
<keyword evidence="4" id="KW-0547">Nucleotide-binding</keyword>
<dbReference type="Pfam" id="PF00004">
    <property type="entry name" value="AAA"/>
    <property type="match status" value="1"/>
</dbReference>
<dbReference type="Gene3D" id="3.40.50.300">
    <property type="entry name" value="P-loop containing nucleotide triphosphate hydrolases"/>
    <property type="match status" value="1"/>
</dbReference>
<evidence type="ECO:0000256" key="7">
    <source>
        <dbReference type="ARBA" id="ARBA00023242"/>
    </source>
</evidence>
<evidence type="ECO:0000259" key="12">
    <source>
        <dbReference type="SMART" id="SM00382"/>
    </source>
</evidence>
<dbReference type="FunCoup" id="A0A6I9RGZ7">
    <property type="interactions" value="2024"/>
</dbReference>
<dbReference type="InParanoid" id="A0A6I9RGZ7"/>
<dbReference type="GO" id="GO:0016887">
    <property type="term" value="F:ATP hydrolysis activity"/>
    <property type="evidence" value="ECO:0007669"/>
    <property type="project" value="InterPro"/>
</dbReference>
<keyword evidence="13" id="KW-1185">Reference proteome</keyword>
<dbReference type="PANTHER" id="PTHR46765">
    <property type="entry name" value="P-LOOP CONTAINING NUCLEOSIDE TRIPHOSPHATE HYDROLASES SUPERFAMILY PROTEIN"/>
    <property type="match status" value="1"/>
</dbReference>
<dbReference type="GO" id="GO:0005634">
    <property type="term" value="C:nucleus"/>
    <property type="evidence" value="ECO:0007669"/>
    <property type="project" value="UniProtKB-SubCell"/>
</dbReference>
<dbReference type="GeneID" id="105046264"/>
<comment type="similarity">
    <text evidence="9">Belongs to the activator 1 small subunits family. CTF18 subfamily.</text>
</comment>
<evidence type="ECO:0000256" key="9">
    <source>
        <dbReference type="ARBA" id="ARBA00043975"/>
    </source>
</evidence>
<evidence type="ECO:0000256" key="11">
    <source>
        <dbReference type="SAM" id="MobiDB-lite"/>
    </source>
</evidence>
<feature type="region of interest" description="Disordered" evidence="11">
    <location>
        <begin position="44"/>
        <end position="99"/>
    </location>
</feature>